<protein>
    <submittedName>
        <fullName evidence="2">Uncharacterized protein</fullName>
    </submittedName>
</protein>
<accession>A0ABY6AV64</accession>
<dbReference type="RefSeq" id="WP_261755931.1">
    <property type="nucleotide sequence ID" value="NZ_CP104562.2"/>
</dbReference>
<proteinExistence type="predicted"/>
<dbReference type="EMBL" id="CP104562">
    <property type="protein sequence ID" value="UXH76198.1"/>
    <property type="molecule type" value="Genomic_DNA"/>
</dbReference>
<evidence type="ECO:0000313" key="2">
    <source>
        <dbReference type="EMBL" id="UXH76198.1"/>
    </source>
</evidence>
<organism evidence="2 3">
    <name type="scientific">Roseateles amylovorans</name>
    <dbReference type="NCBI Taxonomy" id="2978473"/>
    <lineage>
        <taxon>Bacteria</taxon>
        <taxon>Pseudomonadati</taxon>
        <taxon>Pseudomonadota</taxon>
        <taxon>Betaproteobacteria</taxon>
        <taxon>Burkholderiales</taxon>
        <taxon>Sphaerotilaceae</taxon>
        <taxon>Roseateles</taxon>
    </lineage>
</organism>
<evidence type="ECO:0000256" key="1">
    <source>
        <dbReference type="SAM" id="MobiDB-lite"/>
    </source>
</evidence>
<keyword evidence="3" id="KW-1185">Reference proteome</keyword>
<sequence>MVQFARTRSIGKSPPVSVITRKACIDAFHALCRDEGLHLGNEWPFDARRRGEGAIWSWYLARKWERPIQCADNELGDEAGKQARRDYRLAARDAVRGEGIAFDRLELDEHRLHSMFGLLVPGPGGQFMPCGTRRPWALALVDRGTWVCVASGLSHRTRYDTNDVKRLLIRALRPPPRYMLSIQNANFCYQDAAAYPAEVLGPRLWRELAFDADASHLSAESLLAAKEVLRCNVASERIADPTARSFIEGFYTSLASFMETMPTSTGSNPRSAAYRDPSSAAVRYHIALPLAEELLDVYCRNWNSTAKAACGGVSPLALLQDKLATHHAFDKRLDAITASSLWKLLPKYDATITRLRGKSGPFRINFLGKYGSPALADHAELRYLRNTRVHLYVQEDARFAHAVPLERPDLVFPVSLIGAFSGMPHDLEFRRICLAIAKNAACASKADSPHLIMGVIQGLGEAAKSNDGAAILLAGTVSFMNRYGLGSEHYISLPDDVRRQLQDYTSRADAGEEDSHPMAEGPPLSNAIVDPSLFGKL</sequence>
<evidence type="ECO:0000313" key="3">
    <source>
        <dbReference type="Proteomes" id="UP001064933"/>
    </source>
</evidence>
<reference evidence="2" key="1">
    <citation type="submission" date="2022-10" db="EMBL/GenBank/DDBJ databases">
        <title>Characterization and whole genome sequencing of a new Roseateles species, isolated from fresh water.</title>
        <authorList>
            <person name="Guliayeva D.Y."/>
            <person name="Akhremchuk A.E."/>
            <person name="Sikolenko M.A."/>
            <person name="Valentovich L.N."/>
            <person name="Sidarenka A.V."/>
        </authorList>
    </citation>
    <scope>NUCLEOTIDE SEQUENCE</scope>
    <source>
        <strain evidence="2">BIM B-1768</strain>
    </source>
</reference>
<feature type="region of interest" description="Disordered" evidence="1">
    <location>
        <begin position="507"/>
        <end position="537"/>
    </location>
</feature>
<gene>
    <name evidence="2" type="ORF">N4261_14080</name>
</gene>
<dbReference type="Proteomes" id="UP001064933">
    <property type="component" value="Chromosome"/>
</dbReference>
<name>A0ABY6AV64_9BURK</name>